<comment type="caution">
    <text evidence="3">The sequence shown here is derived from an EMBL/GenBank/DDBJ whole genome shotgun (WGS) entry which is preliminary data.</text>
</comment>
<feature type="region of interest" description="Disordered" evidence="1">
    <location>
        <begin position="157"/>
        <end position="206"/>
    </location>
</feature>
<dbReference type="InterPro" id="IPR004942">
    <property type="entry name" value="Roadblock/LAMTOR2_dom"/>
</dbReference>
<evidence type="ECO:0000256" key="1">
    <source>
        <dbReference type="SAM" id="MobiDB-lite"/>
    </source>
</evidence>
<gene>
    <name evidence="3" type="ORF">A994_12348</name>
</gene>
<evidence type="ECO:0000313" key="3">
    <source>
        <dbReference type="EMBL" id="EKF84667.1"/>
    </source>
</evidence>
<dbReference type="AlphaFoldDB" id="K2R0F8"/>
<reference evidence="3 4" key="1">
    <citation type="journal article" date="2012" name="J. Bacteriol.">
        <title>Draft genome sequence of Methanobacterium formicicum DSM 3637, an archaebacterium isolated from the methane producer amoeba Pelomyxa palustris.</title>
        <authorList>
            <person name="Gutierrez G."/>
        </authorList>
    </citation>
    <scope>NUCLEOTIDE SEQUENCE [LARGE SCALE GENOMIC DNA]</scope>
    <source>
        <strain evidence="4">DSM 3637 / PP1</strain>
    </source>
</reference>
<keyword evidence="4" id="KW-1185">Reference proteome</keyword>
<organism evidence="3 4">
    <name type="scientific">Methanobacterium formicicum (strain DSM 3637 / PP1)</name>
    <dbReference type="NCBI Taxonomy" id="1204725"/>
    <lineage>
        <taxon>Archaea</taxon>
        <taxon>Methanobacteriati</taxon>
        <taxon>Methanobacteriota</taxon>
        <taxon>Methanomada group</taxon>
        <taxon>Methanobacteria</taxon>
        <taxon>Methanobacteriales</taxon>
        <taxon>Methanobacteriaceae</taxon>
        <taxon>Methanobacterium</taxon>
    </lineage>
</organism>
<dbReference type="PATRIC" id="fig|1204725.3.peg.2479"/>
<name>K2R0F8_METFP</name>
<dbReference type="SUPFAM" id="SSF103196">
    <property type="entry name" value="Roadblock/LC7 domain"/>
    <property type="match status" value="1"/>
</dbReference>
<evidence type="ECO:0000259" key="2">
    <source>
        <dbReference type="SMART" id="SM00960"/>
    </source>
</evidence>
<proteinExistence type="predicted"/>
<dbReference type="EMBL" id="AMPO01000014">
    <property type="protein sequence ID" value="EKF84667.1"/>
    <property type="molecule type" value="Genomic_DNA"/>
</dbReference>
<feature type="domain" description="Roadblock/LAMTOR2" evidence="2">
    <location>
        <begin position="10"/>
        <end position="98"/>
    </location>
</feature>
<dbReference type="Gene3D" id="3.30.450.30">
    <property type="entry name" value="Dynein light chain 2a, cytoplasmic"/>
    <property type="match status" value="1"/>
</dbReference>
<sequence>MTETRLKMQLEKATLDLDKTSDVEGILIVASDGRILHHNLRVDVDINLFGPMSQVISSSSLRLLSSSGQGEMERVLVESLRGKALFLGLENAHLIILMQESANVGMVIVNAKRASQKINEVTHDLELEVPVPEETPTPEEIAVEQVPIEEVPVEDISIKPGKTGKPEPETVQTEAPMETTVTEPGEILENSPELELTEEPAADKTSIRSVEEPVLEITEKITAEPLKDETEPAAVKPIVTEETPIEIDTDSKPGTETKIETGIKVETEVKSDVETEEIEIPEEIEELKVETEPETTETEIEELKPSIPTVRPPISFPSLPKHVKIPEDPEKRSDLILNIYESIFLAMSLGAAKIMGVAPARGLTKKFLPFEKCRRLLEDVDLKSNATIDFTMIKKNAAEIPLQEREEIFIQDFNGMIEVITENYGRVMGYEAFRAMVRPEFLEIKKSYGEAMDKLNIKKSMHPEIAQLFM</sequence>
<accession>K2R0F8</accession>
<evidence type="ECO:0000313" key="4">
    <source>
        <dbReference type="Proteomes" id="UP000007360"/>
    </source>
</evidence>
<dbReference type="RefSeq" id="WP_004032004.1">
    <property type="nucleotide sequence ID" value="NZ_AMPO01000014.1"/>
</dbReference>
<protein>
    <submittedName>
        <fullName evidence="3">Roadblock/LC7 family protein</fullName>
    </submittedName>
</protein>
<dbReference type="Proteomes" id="UP000007360">
    <property type="component" value="Unassembled WGS sequence"/>
</dbReference>
<dbReference type="SMART" id="SM00960">
    <property type="entry name" value="Robl_LC7"/>
    <property type="match status" value="1"/>
</dbReference>
<dbReference type="OrthoDB" id="71343at2157"/>